<reference evidence="3 4" key="1">
    <citation type="journal article" date="2019" name="Nat. Ecol. Evol.">
        <title>Megaphylogeny resolves global patterns of mushroom evolution.</title>
        <authorList>
            <person name="Varga T."/>
            <person name="Krizsan K."/>
            <person name="Foldi C."/>
            <person name="Dima B."/>
            <person name="Sanchez-Garcia M."/>
            <person name="Sanchez-Ramirez S."/>
            <person name="Szollosi G.J."/>
            <person name="Szarkandi J.G."/>
            <person name="Papp V."/>
            <person name="Albert L."/>
            <person name="Andreopoulos W."/>
            <person name="Angelini C."/>
            <person name="Antonin V."/>
            <person name="Barry K.W."/>
            <person name="Bougher N.L."/>
            <person name="Buchanan P."/>
            <person name="Buyck B."/>
            <person name="Bense V."/>
            <person name="Catcheside P."/>
            <person name="Chovatia M."/>
            <person name="Cooper J."/>
            <person name="Damon W."/>
            <person name="Desjardin D."/>
            <person name="Finy P."/>
            <person name="Geml J."/>
            <person name="Haridas S."/>
            <person name="Hughes K."/>
            <person name="Justo A."/>
            <person name="Karasinski D."/>
            <person name="Kautmanova I."/>
            <person name="Kiss B."/>
            <person name="Kocsube S."/>
            <person name="Kotiranta H."/>
            <person name="LaButti K.M."/>
            <person name="Lechner B.E."/>
            <person name="Liimatainen K."/>
            <person name="Lipzen A."/>
            <person name="Lukacs Z."/>
            <person name="Mihaltcheva S."/>
            <person name="Morgado L.N."/>
            <person name="Niskanen T."/>
            <person name="Noordeloos M.E."/>
            <person name="Ohm R.A."/>
            <person name="Ortiz-Santana B."/>
            <person name="Ovrebo C."/>
            <person name="Racz N."/>
            <person name="Riley R."/>
            <person name="Savchenko A."/>
            <person name="Shiryaev A."/>
            <person name="Soop K."/>
            <person name="Spirin V."/>
            <person name="Szebenyi C."/>
            <person name="Tomsovsky M."/>
            <person name="Tulloss R.E."/>
            <person name="Uehling J."/>
            <person name="Grigoriev I.V."/>
            <person name="Vagvolgyi C."/>
            <person name="Papp T."/>
            <person name="Martin F.M."/>
            <person name="Miettinen O."/>
            <person name="Hibbett D.S."/>
            <person name="Nagy L.G."/>
        </authorList>
    </citation>
    <scope>NUCLEOTIDE SEQUENCE [LARGE SCALE GENOMIC DNA]</scope>
    <source>
        <strain evidence="3 4">CBS 166.37</strain>
    </source>
</reference>
<evidence type="ECO:0000259" key="2">
    <source>
        <dbReference type="SMART" id="SM00672"/>
    </source>
</evidence>
<dbReference type="AlphaFoldDB" id="A0A5C3M9R4"/>
<gene>
    <name evidence="3" type="ORF">BDQ12DRAFT_598807</name>
</gene>
<protein>
    <recommendedName>
        <fullName evidence="2">Glycosyl transferase CAP10 domain-containing protein</fullName>
    </recommendedName>
</protein>
<dbReference type="Proteomes" id="UP000308652">
    <property type="component" value="Unassembled WGS sequence"/>
</dbReference>
<dbReference type="SMART" id="SM00672">
    <property type="entry name" value="CAP10"/>
    <property type="match status" value="1"/>
</dbReference>
<feature type="domain" description="Glycosyl transferase CAP10" evidence="2">
    <location>
        <begin position="321"/>
        <end position="591"/>
    </location>
</feature>
<evidence type="ECO:0000313" key="4">
    <source>
        <dbReference type="Proteomes" id="UP000308652"/>
    </source>
</evidence>
<dbReference type="InterPro" id="IPR006598">
    <property type="entry name" value="CAP10"/>
</dbReference>
<dbReference type="EMBL" id="ML213593">
    <property type="protein sequence ID" value="TFK42149.1"/>
    <property type="molecule type" value="Genomic_DNA"/>
</dbReference>
<sequence>MSNVVHIESYLGAVDPLSSRYAWNSFTDDILNRGHGQIRLNQPQDKTRPDSLRAGSLEKHTYRVDGLLDVNPNGQHPIIELIRDAEESWQKKLDGASKTLSQAVKEYQRRYSRPPPKGFDKWWKYAADNDVQLPDEYDMIVRDLEPFWGIDPVELQKVQEAQENVTDSFTLAKNATGTVDLVKTAFSDPETWRQRGLLRGKDEILDLLRPVEELLSPFRAIFSPHDNPNLLSDYHVKKAAIDAARDRETLKLSDIPRVQHLGFASACPPGSPSRRENVPVDQHHRPPPRTGKTFIHDHRLSMDPCSHPTIFYNHAQYVAHDLGPRPQPTLAAQFAYCSTPLYHDLQTPSFIAWVKDVEPRENLVEWEDKTDERLMWRGSNTGMNHDASTRWRYAQRIQLVRWANQMNGTEQVLMETGEGVRVGEGKVLKKAIVNPAMMDIAFTGTPLGCDPETCKYLKKIFEWRRSQDPNGKEAGNHKYVVDVDGNGWSSRFKRLITSNSVVFKATAYPEWWLDRVQPWVHYVPVQVDYSDLFDAYVFFRGDVYGEGNHDDLARKIAAAGRNWSKAYWRKEDMTAYFYRMFLEYARVMSLDRDSMNYIPT</sequence>
<evidence type="ECO:0000256" key="1">
    <source>
        <dbReference type="SAM" id="MobiDB-lite"/>
    </source>
</evidence>
<dbReference type="InterPro" id="IPR051091">
    <property type="entry name" value="O-Glucosyltr/Glycosyltrsf_90"/>
</dbReference>
<evidence type="ECO:0000313" key="3">
    <source>
        <dbReference type="EMBL" id="TFK42149.1"/>
    </source>
</evidence>
<proteinExistence type="predicted"/>
<dbReference type="OrthoDB" id="541052at2759"/>
<feature type="compositionally biased region" description="Basic and acidic residues" evidence="1">
    <location>
        <begin position="273"/>
        <end position="284"/>
    </location>
</feature>
<keyword evidence="4" id="KW-1185">Reference proteome</keyword>
<accession>A0A5C3M9R4</accession>
<dbReference type="Pfam" id="PF05686">
    <property type="entry name" value="Glyco_transf_90"/>
    <property type="match status" value="1"/>
</dbReference>
<organism evidence="3 4">
    <name type="scientific">Crucibulum laeve</name>
    <dbReference type="NCBI Taxonomy" id="68775"/>
    <lineage>
        <taxon>Eukaryota</taxon>
        <taxon>Fungi</taxon>
        <taxon>Dikarya</taxon>
        <taxon>Basidiomycota</taxon>
        <taxon>Agaricomycotina</taxon>
        <taxon>Agaricomycetes</taxon>
        <taxon>Agaricomycetidae</taxon>
        <taxon>Agaricales</taxon>
        <taxon>Agaricineae</taxon>
        <taxon>Nidulariaceae</taxon>
        <taxon>Crucibulum</taxon>
    </lineage>
</organism>
<feature type="region of interest" description="Disordered" evidence="1">
    <location>
        <begin position="263"/>
        <end position="295"/>
    </location>
</feature>
<name>A0A5C3M9R4_9AGAR</name>
<dbReference type="PANTHER" id="PTHR12203:SF118">
    <property type="entry name" value="BETA-1,2-XYLOSYLTRANSFERASE 1"/>
    <property type="match status" value="1"/>
</dbReference>
<dbReference type="PANTHER" id="PTHR12203">
    <property type="entry name" value="KDEL LYS-ASP-GLU-LEU CONTAINING - RELATED"/>
    <property type="match status" value="1"/>
</dbReference>